<sequence length="85" mass="10138">MGYEDMFSPECRDYLKSRKPSQREREIVKLEKQADNKHDIYGNKSLYEVSGEVAAIYESQKALRLRLDSIEEKLDRLLETREERL</sequence>
<protein>
    <submittedName>
        <fullName evidence="1">Uncharacterized protein</fullName>
    </submittedName>
</protein>
<reference evidence="1" key="1">
    <citation type="submission" date="2022-09" db="EMBL/GenBank/DDBJ databases">
        <authorList>
            <person name="Orihara K."/>
        </authorList>
    </citation>
    <scope>NUCLEOTIDE SEQUENCE</scope>
    <source>
        <strain evidence="1">YIT 13062</strain>
    </source>
</reference>
<evidence type="ECO:0000313" key="2">
    <source>
        <dbReference type="Proteomes" id="UP001161916"/>
    </source>
</evidence>
<proteinExistence type="predicted"/>
<accession>A0AA43T2K8</accession>
<dbReference type="AlphaFoldDB" id="A0AA43T2K8"/>
<evidence type="ECO:0000313" key="1">
    <source>
        <dbReference type="EMBL" id="MDH7889159.1"/>
    </source>
</evidence>
<dbReference type="EMBL" id="JAOPMH010000001">
    <property type="protein sequence ID" value="MDH7889159.1"/>
    <property type="molecule type" value="Genomic_DNA"/>
</dbReference>
<reference evidence="1" key="2">
    <citation type="journal article" date="2023" name="Gut Microbes">
        <title>Characterization of Bifidobacterium kashiwanohense that utilizes both milk- and plant-derived oligosaccharides.</title>
        <authorList>
            <person name="Orihara K."/>
            <person name="Yahagi K."/>
            <person name="Saito Y."/>
            <person name="Watanabe Y."/>
            <person name="Sasai T."/>
            <person name="Hara T."/>
            <person name="Tsukuda N."/>
            <person name="Oki K."/>
            <person name="Fujimoto J."/>
            <person name="Matsuki T."/>
        </authorList>
    </citation>
    <scope>NUCLEOTIDE SEQUENCE</scope>
    <source>
        <strain evidence="1">YIT 13062</strain>
    </source>
</reference>
<dbReference type="RefSeq" id="WP_281105352.1">
    <property type="nucleotide sequence ID" value="NZ_JAOPMH010000001.1"/>
</dbReference>
<name>A0AA43T2K8_9BIFI</name>
<comment type="caution">
    <text evidence="1">The sequence shown here is derived from an EMBL/GenBank/DDBJ whole genome shotgun (WGS) entry which is preliminary data.</text>
</comment>
<dbReference type="Proteomes" id="UP001161916">
    <property type="component" value="Unassembled WGS sequence"/>
</dbReference>
<organism evidence="1 2">
    <name type="scientific">Bifidobacterium catenulatum subsp. kashiwanohense</name>
    <dbReference type="NCBI Taxonomy" id="630129"/>
    <lineage>
        <taxon>Bacteria</taxon>
        <taxon>Bacillati</taxon>
        <taxon>Actinomycetota</taxon>
        <taxon>Actinomycetes</taxon>
        <taxon>Bifidobacteriales</taxon>
        <taxon>Bifidobacteriaceae</taxon>
        <taxon>Bifidobacterium</taxon>
    </lineage>
</organism>
<gene>
    <name evidence="1" type="ORF">OB951_00785</name>
</gene>